<dbReference type="InterPro" id="IPR002110">
    <property type="entry name" value="Ankyrin_rpt"/>
</dbReference>
<proteinExistence type="predicted"/>
<keyword evidence="2" id="KW-1185">Reference proteome</keyword>
<dbReference type="EMBL" id="KM982402">
    <property type="protein sequence ID" value="AKI80308.1"/>
    <property type="molecule type" value="Genomic_DNA"/>
</dbReference>
<dbReference type="SUPFAM" id="SSF48403">
    <property type="entry name" value="Ankyrin repeat"/>
    <property type="match status" value="1"/>
</dbReference>
<name>A0A0G2Y3F1_9VIRU</name>
<dbReference type="KEGG" id="vg:80514106"/>
<protein>
    <submittedName>
        <fullName evidence="1">Ankyrin repeat-containing protein</fullName>
    </submittedName>
</protein>
<dbReference type="Gene3D" id="1.25.40.20">
    <property type="entry name" value="Ankyrin repeat-containing domain"/>
    <property type="match status" value="1"/>
</dbReference>
<organism evidence="1 2">
    <name type="scientific">Acanthamoeba polyphaga mimivirus Kroon</name>
    <dbReference type="NCBI Taxonomy" id="3069720"/>
    <lineage>
        <taxon>Viruses</taxon>
        <taxon>Varidnaviria</taxon>
        <taxon>Bamfordvirae</taxon>
        <taxon>Nucleocytoviricota</taxon>
        <taxon>Megaviricetes</taxon>
        <taxon>Imitervirales</taxon>
        <taxon>Mimiviridae</taxon>
        <taxon>Megamimivirinae</taxon>
        <taxon>Mimivirus</taxon>
        <taxon>Mimivirus lagoaense</taxon>
    </lineage>
</organism>
<dbReference type="InterPro" id="IPR036770">
    <property type="entry name" value="Ankyrin_rpt-contain_sf"/>
</dbReference>
<accession>A0A0G2Y3F1</accession>
<dbReference type="Proteomes" id="UP000240461">
    <property type="component" value="Segment"/>
</dbReference>
<reference evidence="1 2" key="1">
    <citation type="submission" date="2014-10" db="EMBL/GenBank/DDBJ databases">
        <title>Pan-genome analysis of Brazilian lineage A amoebal mimiviruses.</title>
        <authorList>
            <person name="Assis F.L."/>
            <person name="Abrahao J.S."/>
            <person name="Kroon E.G."/>
            <person name="Dornas F.P."/>
            <person name="Andrade K.R."/>
            <person name="Borato P.V.M."/>
            <person name="Pilotto M.R."/>
            <person name="Benamar S."/>
            <person name="LaScola B."/>
            <person name="Colson P."/>
        </authorList>
    </citation>
    <scope>NUCLEOTIDE SEQUENCE [LARGE SCALE GENOMIC DNA]</scope>
    <source>
        <strain evidence="1 2">Kroon</strain>
    </source>
</reference>
<evidence type="ECO:0000313" key="2">
    <source>
        <dbReference type="Proteomes" id="UP000240461"/>
    </source>
</evidence>
<sequence>METQTESILYIPDTVNELIHLLDNGSIIPECFKSNLTDINGFVGNLRYLPNKITSIETGIIRQVYFNDNVMIAGNIMYLKDIETLQFICKNIGFRLPLFVEWLHNNKMFHLLETIVFSIPSNDISYLLESVVQYRQNDTTKILFNMFPSEYNNMIILHNAITTNNLEMLEFAIEKGAVLNETDHLITQSIRTSNLDLIKYVFSHINLSKLIKLTDVVYYIYANAVYYYSHDVIVFLIESCIDYPDDLLFKLFISDKDCRETIDYIVNLKYPNQNDLNNILIYVCGYSSKLPNNKLVYNYVEKLIELGADFTIVNYQVVIDILKSLFPNVIEIFIKNGLDPNVNPNILKTAIYCCNNFEIVKYLVDNGADIHSDPSLIREALSSGNFETATFLMDNGAICDESDCETITKNRQNS</sequence>
<dbReference type="SMART" id="SM00248">
    <property type="entry name" value="ANK"/>
    <property type="match status" value="3"/>
</dbReference>
<dbReference type="PROSITE" id="PS50088">
    <property type="entry name" value="ANK_REPEAT"/>
    <property type="match status" value="1"/>
</dbReference>
<evidence type="ECO:0000313" key="1">
    <source>
        <dbReference type="EMBL" id="AKI80308.1"/>
    </source>
</evidence>